<name>A0A2C9W095_MANES</name>
<gene>
    <name evidence="1" type="ORF">MANES_04G072800</name>
</gene>
<dbReference type="AlphaFoldDB" id="A0A2C9W095"/>
<protein>
    <submittedName>
        <fullName evidence="1">Uncharacterized protein</fullName>
    </submittedName>
</protein>
<organism evidence="1">
    <name type="scientific">Manihot esculenta</name>
    <name type="common">Cassava</name>
    <name type="synonym">Jatropha manihot</name>
    <dbReference type="NCBI Taxonomy" id="3983"/>
    <lineage>
        <taxon>Eukaryota</taxon>
        <taxon>Viridiplantae</taxon>
        <taxon>Streptophyta</taxon>
        <taxon>Embryophyta</taxon>
        <taxon>Tracheophyta</taxon>
        <taxon>Spermatophyta</taxon>
        <taxon>Magnoliopsida</taxon>
        <taxon>eudicotyledons</taxon>
        <taxon>Gunneridae</taxon>
        <taxon>Pentapetalae</taxon>
        <taxon>rosids</taxon>
        <taxon>fabids</taxon>
        <taxon>Malpighiales</taxon>
        <taxon>Euphorbiaceae</taxon>
        <taxon>Crotonoideae</taxon>
        <taxon>Manihoteae</taxon>
        <taxon>Manihot</taxon>
    </lineage>
</organism>
<reference evidence="1" key="1">
    <citation type="submission" date="2016-02" db="EMBL/GenBank/DDBJ databases">
        <title>WGS assembly of Manihot esculenta.</title>
        <authorList>
            <person name="Bredeson J.V."/>
            <person name="Prochnik S.E."/>
            <person name="Lyons J.B."/>
            <person name="Schmutz J."/>
            <person name="Grimwood J."/>
            <person name="Vrebalov J."/>
            <person name="Bart R.S."/>
            <person name="Amuge T."/>
            <person name="Ferguson M.E."/>
            <person name="Green R."/>
            <person name="Putnam N."/>
            <person name="Stites J."/>
            <person name="Rounsley S."/>
            <person name="Rokhsar D.S."/>
        </authorList>
    </citation>
    <scope>NUCLEOTIDE SEQUENCE [LARGE SCALE GENOMIC DNA]</scope>
    <source>
        <tissue evidence="1">Leaf</tissue>
    </source>
</reference>
<accession>A0A2C9W095</accession>
<proteinExistence type="predicted"/>
<sequence>MPCGTALGKITMFFSFNLCYYLSGIVQANVSYKGYKIGQNSKTATIIEAAPAISCTGTTPEDDALLACLLDMYIIGYTREEKVACFLNSVVKP</sequence>
<evidence type="ECO:0000313" key="1">
    <source>
        <dbReference type="EMBL" id="OAY52311.1"/>
    </source>
</evidence>
<dbReference type="EMBL" id="CM004390">
    <property type="protein sequence ID" value="OAY52311.1"/>
    <property type="molecule type" value="Genomic_DNA"/>
</dbReference>